<evidence type="ECO:0000313" key="2">
    <source>
        <dbReference type="Proteomes" id="UP000193218"/>
    </source>
</evidence>
<accession>A0A1Y1UL25</accession>
<evidence type="ECO:0000313" key="1">
    <source>
        <dbReference type="EMBL" id="ORX38689.1"/>
    </source>
</evidence>
<sequence length="98" mass="10753">MPKVDPDAKIQCPDAATLQIEIDILAQVLDLGEREDTWEKLEKGLIRFAGVTRGGGYKHLPLFVDALGRGRGRTALGPQVVACVSGDLRKRRMRNAVN</sequence>
<gene>
    <name evidence="1" type="ORF">BD324DRAFT_621950</name>
</gene>
<organism evidence="1 2">
    <name type="scientific">Kockovaella imperatae</name>
    <dbReference type="NCBI Taxonomy" id="4999"/>
    <lineage>
        <taxon>Eukaryota</taxon>
        <taxon>Fungi</taxon>
        <taxon>Dikarya</taxon>
        <taxon>Basidiomycota</taxon>
        <taxon>Agaricomycotina</taxon>
        <taxon>Tremellomycetes</taxon>
        <taxon>Tremellales</taxon>
        <taxon>Cuniculitremaceae</taxon>
        <taxon>Kockovaella</taxon>
    </lineage>
</organism>
<keyword evidence="2" id="KW-1185">Reference proteome</keyword>
<dbReference type="STRING" id="4999.A0A1Y1UL25"/>
<dbReference type="Proteomes" id="UP000193218">
    <property type="component" value="Unassembled WGS sequence"/>
</dbReference>
<protein>
    <submittedName>
        <fullName evidence="1">Uncharacterized protein</fullName>
    </submittedName>
</protein>
<dbReference type="InParanoid" id="A0A1Y1UL25"/>
<dbReference type="EMBL" id="NBSH01000004">
    <property type="protein sequence ID" value="ORX38689.1"/>
    <property type="molecule type" value="Genomic_DNA"/>
</dbReference>
<name>A0A1Y1UL25_9TREE</name>
<dbReference type="RefSeq" id="XP_021872611.1">
    <property type="nucleotide sequence ID" value="XM_022015427.1"/>
</dbReference>
<reference evidence="1 2" key="1">
    <citation type="submission" date="2017-03" db="EMBL/GenBank/DDBJ databases">
        <title>Widespread Adenine N6-methylation of Active Genes in Fungi.</title>
        <authorList>
            <consortium name="DOE Joint Genome Institute"/>
            <person name="Mondo S.J."/>
            <person name="Dannebaum R.O."/>
            <person name="Kuo R.C."/>
            <person name="Louie K.B."/>
            <person name="Bewick A.J."/>
            <person name="Labutti K."/>
            <person name="Haridas S."/>
            <person name="Kuo A."/>
            <person name="Salamov A."/>
            <person name="Ahrendt S.R."/>
            <person name="Lau R."/>
            <person name="Bowen B.P."/>
            <person name="Lipzen A."/>
            <person name="Sullivan W."/>
            <person name="Andreopoulos W.B."/>
            <person name="Clum A."/>
            <person name="Lindquist E."/>
            <person name="Daum C."/>
            <person name="Northen T.R."/>
            <person name="Ramamoorthy G."/>
            <person name="Schmitz R.J."/>
            <person name="Gryganskyi A."/>
            <person name="Culley D."/>
            <person name="Magnuson J."/>
            <person name="James T.Y."/>
            <person name="O'Malley M.A."/>
            <person name="Stajich J.E."/>
            <person name="Spatafora J.W."/>
            <person name="Visel A."/>
            <person name="Grigoriev I.V."/>
        </authorList>
    </citation>
    <scope>NUCLEOTIDE SEQUENCE [LARGE SCALE GENOMIC DNA]</scope>
    <source>
        <strain evidence="1 2">NRRL Y-17943</strain>
    </source>
</reference>
<proteinExistence type="predicted"/>
<dbReference type="GeneID" id="33557236"/>
<comment type="caution">
    <text evidence="1">The sequence shown here is derived from an EMBL/GenBank/DDBJ whole genome shotgun (WGS) entry which is preliminary data.</text>
</comment>
<dbReference type="AlphaFoldDB" id="A0A1Y1UL25"/>